<reference evidence="2 3" key="1">
    <citation type="submission" date="2024-01" db="EMBL/GenBank/DDBJ databases">
        <title>Genome analysis.</title>
        <authorList>
            <person name="Zhang K."/>
        </authorList>
    </citation>
    <scope>NUCLEOTIDE SEQUENCE [LARGE SCALE GENOMIC DNA]</scope>
    <source>
        <strain evidence="2 3">CGMCC 4.1753</strain>
    </source>
</reference>
<comment type="caution">
    <text evidence="2">The sequence shown here is derived from an EMBL/GenBank/DDBJ whole genome shotgun (WGS) entry which is preliminary data.</text>
</comment>
<gene>
    <name evidence="2" type="ORF">RFN57_03595</name>
</gene>
<keyword evidence="3" id="KW-1185">Reference proteome</keyword>
<name>A0ABU6LQI5_9ACTN</name>
<feature type="compositionally biased region" description="Polar residues" evidence="1">
    <location>
        <begin position="253"/>
        <end position="262"/>
    </location>
</feature>
<dbReference type="Proteomes" id="UP001353952">
    <property type="component" value="Unassembled WGS sequence"/>
</dbReference>
<dbReference type="RefSeq" id="WP_191848613.1">
    <property type="nucleotide sequence ID" value="NZ_BMUO01000015.1"/>
</dbReference>
<feature type="region of interest" description="Disordered" evidence="1">
    <location>
        <begin position="104"/>
        <end position="136"/>
    </location>
</feature>
<evidence type="ECO:0000313" key="3">
    <source>
        <dbReference type="Proteomes" id="UP001353952"/>
    </source>
</evidence>
<evidence type="ECO:0000256" key="1">
    <source>
        <dbReference type="SAM" id="MobiDB-lite"/>
    </source>
</evidence>
<feature type="region of interest" description="Disordered" evidence="1">
    <location>
        <begin position="232"/>
        <end position="262"/>
    </location>
</feature>
<organism evidence="2 3">
    <name type="scientific">Streptomyces violaceochromogenes</name>
    <dbReference type="NCBI Taxonomy" id="67377"/>
    <lineage>
        <taxon>Bacteria</taxon>
        <taxon>Bacillati</taxon>
        <taxon>Actinomycetota</taxon>
        <taxon>Actinomycetes</taxon>
        <taxon>Kitasatosporales</taxon>
        <taxon>Streptomycetaceae</taxon>
        <taxon>Streptomyces</taxon>
    </lineage>
</organism>
<sequence length="262" mass="28659">MSASTSERTARLRRSRTRSRNANGRPALAISTLKPHQYDLRPACASLICPDCKTWVPITGVQAKVQKLVPHDTGRAGKVPAIRCQGSNRLVTVDVAFEKWQRRLEEGGTESAGRRSARRHYKPLPAPAKPVTQMSPASMSVSDALAAYRDHLRKCRARNVAGRCGGTHHCAEGTRLAALYAELKRTQPLRQHEARVDALLARCRSTTAWSKHSEATASLKATAKRGGTAVEEANNSCKHRSPGTVSDYRGPQVPTQPIRITT</sequence>
<feature type="region of interest" description="Disordered" evidence="1">
    <location>
        <begin position="1"/>
        <end position="24"/>
    </location>
</feature>
<proteinExistence type="predicted"/>
<dbReference type="EMBL" id="JAYXNZ010000002">
    <property type="protein sequence ID" value="MEC7051390.1"/>
    <property type="molecule type" value="Genomic_DNA"/>
</dbReference>
<accession>A0ABU6LQI5</accession>
<protein>
    <submittedName>
        <fullName evidence="2">Uncharacterized protein</fullName>
    </submittedName>
</protein>
<evidence type="ECO:0000313" key="2">
    <source>
        <dbReference type="EMBL" id="MEC7051390.1"/>
    </source>
</evidence>